<evidence type="ECO:0000259" key="1">
    <source>
        <dbReference type="Pfam" id="PF13640"/>
    </source>
</evidence>
<dbReference type="Proteomes" id="UP000001175">
    <property type="component" value="Chromosome"/>
</dbReference>
<dbReference type="RefSeq" id="WP_011244510.1">
    <property type="nucleotide sequence ID" value="NC_006576.1"/>
</dbReference>
<dbReference type="EMBL" id="AP008231">
    <property type="protein sequence ID" value="BAD80390.1"/>
    <property type="molecule type" value="Genomic_DNA"/>
</dbReference>
<proteinExistence type="predicted"/>
<dbReference type="KEGG" id="syc:syc2200_c"/>
<organism evidence="2 3">
    <name type="scientific">Synechococcus sp. (strain ATCC 27144 / PCC 6301 / SAUG 1402/1)</name>
    <name type="common">Anacystis nidulans</name>
    <dbReference type="NCBI Taxonomy" id="269084"/>
    <lineage>
        <taxon>Bacteria</taxon>
        <taxon>Bacillati</taxon>
        <taxon>Cyanobacteriota</taxon>
        <taxon>Cyanophyceae</taxon>
        <taxon>Synechococcales</taxon>
        <taxon>Synechococcaceae</taxon>
        <taxon>Synechococcus</taxon>
    </lineage>
</organism>
<protein>
    <recommendedName>
        <fullName evidence="1">Prolyl 4-hydroxylase alpha subunit Fe(2+) 2OG dioxygenase domain-containing protein</fullName>
    </recommendedName>
</protein>
<accession>A0A0H3K8L7</accession>
<reference evidence="2 3" key="1">
    <citation type="journal article" date="2007" name="Photosyn. Res.">
        <title>Complete nucleotide sequence of the freshwater unicellular cyanobacterium Synechococcus elongatus PCC 6301 chromosome: gene content and organization.</title>
        <authorList>
            <person name="Sugita C."/>
            <person name="Ogata K."/>
            <person name="Shikata M."/>
            <person name="Jikuya H."/>
            <person name="Takano J."/>
            <person name="Furumichi M."/>
            <person name="Kanehisa M."/>
            <person name="Omata T."/>
            <person name="Sugiura M."/>
            <person name="Sugita M."/>
        </authorList>
    </citation>
    <scope>NUCLEOTIDE SEQUENCE [LARGE SCALE GENOMIC DNA]</scope>
    <source>
        <strain evidence="3">ATCC 27144 / PCC 6301 / SAUG 1402/1</strain>
    </source>
</reference>
<dbReference type="AlphaFoldDB" id="A0A0H3K8L7"/>
<dbReference type="Pfam" id="PF13640">
    <property type="entry name" value="2OG-FeII_Oxy_3"/>
    <property type="match status" value="1"/>
</dbReference>
<evidence type="ECO:0000313" key="2">
    <source>
        <dbReference type="EMBL" id="BAD80390.1"/>
    </source>
</evidence>
<dbReference type="eggNOG" id="COG3751">
    <property type="taxonomic scope" value="Bacteria"/>
</dbReference>
<gene>
    <name evidence="2" type="ordered locus">syc2200_c</name>
</gene>
<dbReference type="InterPro" id="IPR044862">
    <property type="entry name" value="Pro_4_hyd_alph_FE2OG_OXY"/>
</dbReference>
<evidence type="ECO:0000313" key="3">
    <source>
        <dbReference type="Proteomes" id="UP000001175"/>
    </source>
</evidence>
<sequence length="270" mass="30487">MGTTLAPTTFLDPQVLAGLDVDAFLQRSPFPWLNPVGLLAAPAFEQLCAQFPPLSLFERHESRSRHYGQRPHDRYYLAYETSIYHGPSAGASAPGVARLTDLPLPWQQFLTELQTSESFHRFIRQALGSDRYLMRFAWHVGTGGSEVSPHLDSELKIGTLIFYFNTDANWDPAWGGATLVLGDRKTKVMNPDFNQFGTIIPTQFLNNRCFLFRNTPEAWHGVEALTCPAGQQRRLFNVVFELPESRPAVTTADLGSKRQRLKQLIKRLLP</sequence>
<name>A0A0H3K8L7_SYNP6</name>
<dbReference type="GeneID" id="72430767"/>
<feature type="domain" description="Prolyl 4-hydroxylase alpha subunit Fe(2+) 2OG dioxygenase" evidence="1">
    <location>
        <begin position="142"/>
        <end position="235"/>
    </location>
</feature>
<dbReference type="Gene3D" id="2.60.120.620">
    <property type="entry name" value="q2cbj1_9rhob like domain"/>
    <property type="match status" value="1"/>
</dbReference>